<evidence type="ECO:0000313" key="2">
    <source>
        <dbReference type="EMBL" id="KXG73873.1"/>
    </source>
</evidence>
<dbReference type="STRING" id="520762.AN619_27930"/>
<proteinExistence type="predicted"/>
<organism evidence="2 3">
    <name type="scientific">Thermotalea metallivorans</name>
    <dbReference type="NCBI Taxonomy" id="520762"/>
    <lineage>
        <taxon>Bacteria</taxon>
        <taxon>Bacillati</taxon>
        <taxon>Bacillota</taxon>
        <taxon>Clostridia</taxon>
        <taxon>Peptostreptococcales</taxon>
        <taxon>Thermotaleaceae</taxon>
        <taxon>Thermotalea</taxon>
    </lineage>
</organism>
<gene>
    <name evidence="2" type="ORF">AN619_27930</name>
</gene>
<feature type="transmembrane region" description="Helical" evidence="1">
    <location>
        <begin position="77"/>
        <end position="98"/>
    </location>
</feature>
<dbReference type="AlphaFoldDB" id="A0A140KZZ8"/>
<name>A0A140KZZ8_9FIRM</name>
<keyword evidence="1" id="KW-1133">Transmembrane helix</keyword>
<reference evidence="2 3" key="1">
    <citation type="submission" date="2015-12" db="EMBL/GenBank/DDBJ databases">
        <title>Draft genome sequence of the thermoanaerobe Thermotalea metallivorans, an isolate from the runoff channel of the Great Artesian Basin, Australia.</title>
        <authorList>
            <person name="Patel B.K."/>
        </authorList>
    </citation>
    <scope>NUCLEOTIDE SEQUENCE [LARGE SCALE GENOMIC DNA]</scope>
    <source>
        <strain evidence="2 3">B2-1</strain>
    </source>
</reference>
<feature type="transmembrane region" description="Helical" evidence="1">
    <location>
        <begin position="37"/>
        <end position="57"/>
    </location>
</feature>
<dbReference type="RefSeq" id="WP_068557883.1">
    <property type="nucleotide sequence ID" value="NZ_LOEE01000072.1"/>
</dbReference>
<keyword evidence="3" id="KW-1185">Reference proteome</keyword>
<keyword evidence="1" id="KW-0472">Membrane</keyword>
<evidence type="ECO:0000313" key="3">
    <source>
        <dbReference type="Proteomes" id="UP000070456"/>
    </source>
</evidence>
<dbReference type="EMBL" id="LOEE01000072">
    <property type="protein sequence ID" value="KXG73873.1"/>
    <property type="molecule type" value="Genomic_DNA"/>
</dbReference>
<keyword evidence="1" id="KW-0812">Transmembrane</keyword>
<comment type="caution">
    <text evidence="2">The sequence shown here is derived from an EMBL/GenBank/DDBJ whole genome shotgun (WGS) entry which is preliminary data.</text>
</comment>
<evidence type="ECO:0000256" key="1">
    <source>
        <dbReference type="SAM" id="Phobius"/>
    </source>
</evidence>
<protein>
    <submittedName>
        <fullName evidence="2">Uncharacterized protein</fullName>
    </submittedName>
</protein>
<accession>A0A140KZZ8</accession>
<dbReference type="PATRIC" id="fig|520762.4.peg.3086"/>
<dbReference type="Proteomes" id="UP000070456">
    <property type="component" value="Unassembled WGS sequence"/>
</dbReference>
<sequence length="124" mass="14595">MYRVLSMINIILVFIPIIFSVKYLMIHFKDRSTLLNAVLLIFFSWALLDYCEAFYLSSFADYALEEFLEKGHSLEEIIKYMTSASIPLILGFIVRGMLEKRKVATYSSDDERWEKWLKSGKTMK</sequence>
<feature type="transmembrane region" description="Helical" evidence="1">
    <location>
        <begin position="6"/>
        <end position="25"/>
    </location>
</feature>